<dbReference type="PROSITE" id="PS51257">
    <property type="entry name" value="PROKAR_LIPOPROTEIN"/>
    <property type="match status" value="1"/>
</dbReference>
<dbReference type="Proteomes" id="UP000576082">
    <property type="component" value="Unassembled WGS sequence"/>
</dbReference>
<accession>A0A7X9RVW2</accession>
<dbReference type="EMBL" id="JABANE010000045">
    <property type="protein sequence ID" value="NME69661.1"/>
    <property type="molecule type" value="Genomic_DNA"/>
</dbReference>
<gene>
    <name evidence="1" type="ORF">HHU12_16925</name>
</gene>
<protein>
    <submittedName>
        <fullName evidence="1">Uncharacterized protein</fullName>
    </submittedName>
</protein>
<keyword evidence="2" id="KW-1185">Reference proteome</keyword>
<comment type="caution">
    <text evidence="1">The sequence shown here is derived from an EMBL/GenBank/DDBJ whole genome shotgun (WGS) entry which is preliminary data.</text>
</comment>
<evidence type="ECO:0000313" key="1">
    <source>
        <dbReference type="EMBL" id="NME69661.1"/>
    </source>
</evidence>
<sequence length="134" mass="15450">MSIRNFIYGLFLLLFISCEEEAIEESLAEDLLYVKKYELTYSQPLKLDTFSAELSGDDLNSSILHFKIVRFDGMLLYEEYVDGENVIGDDEDLDSLDIDTRNKLVHSRVDNFLHDKAEVIILLEKLRPKVKAGL</sequence>
<evidence type="ECO:0000313" key="2">
    <source>
        <dbReference type="Proteomes" id="UP000576082"/>
    </source>
</evidence>
<dbReference type="RefSeq" id="WP_169657923.1">
    <property type="nucleotide sequence ID" value="NZ_JABANE010000045.1"/>
</dbReference>
<dbReference type="AlphaFoldDB" id="A0A7X9RVW2"/>
<proteinExistence type="predicted"/>
<organism evidence="1 2">
    <name type="scientific">Flammeovirga aprica JL-4</name>
    <dbReference type="NCBI Taxonomy" id="694437"/>
    <lineage>
        <taxon>Bacteria</taxon>
        <taxon>Pseudomonadati</taxon>
        <taxon>Bacteroidota</taxon>
        <taxon>Cytophagia</taxon>
        <taxon>Cytophagales</taxon>
        <taxon>Flammeovirgaceae</taxon>
        <taxon>Flammeovirga</taxon>
    </lineage>
</organism>
<name>A0A7X9RVW2_9BACT</name>
<reference evidence="1 2" key="1">
    <citation type="submission" date="2020-04" db="EMBL/GenBank/DDBJ databases">
        <title>Flammeovirga sp. SR4, a novel species isolated from seawater.</title>
        <authorList>
            <person name="Wang X."/>
        </authorList>
    </citation>
    <scope>NUCLEOTIDE SEQUENCE [LARGE SCALE GENOMIC DNA]</scope>
    <source>
        <strain evidence="1 2">ATCC 23126</strain>
    </source>
</reference>